<dbReference type="AlphaFoldDB" id="A0A8S1EFK4"/>
<evidence type="ECO:0000313" key="1">
    <source>
        <dbReference type="EMBL" id="CAB3389156.1"/>
    </source>
</evidence>
<sequence>MSLQKALCLICERPTADGAVEAVHVDKEKLHTWFPNVCESELEEIEDDNLICYYCLWHA</sequence>
<comment type="caution">
    <text evidence="1">The sequence shown here is derived from an EMBL/GenBank/DDBJ whole genome shotgun (WGS) entry which is preliminary data.</text>
</comment>
<dbReference type="EMBL" id="CADEPI010001319">
    <property type="protein sequence ID" value="CAB3389156.1"/>
    <property type="molecule type" value="Genomic_DNA"/>
</dbReference>
<evidence type="ECO:0000313" key="2">
    <source>
        <dbReference type="Proteomes" id="UP000494165"/>
    </source>
</evidence>
<protein>
    <submittedName>
        <fullName evidence="1">Uncharacterized protein</fullName>
    </submittedName>
</protein>
<organism evidence="1 2">
    <name type="scientific">Cloeon dipterum</name>
    <dbReference type="NCBI Taxonomy" id="197152"/>
    <lineage>
        <taxon>Eukaryota</taxon>
        <taxon>Metazoa</taxon>
        <taxon>Ecdysozoa</taxon>
        <taxon>Arthropoda</taxon>
        <taxon>Hexapoda</taxon>
        <taxon>Insecta</taxon>
        <taxon>Pterygota</taxon>
        <taxon>Palaeoptera</taxon>
        <taxon>Ephemeroptera</taxon>
        <taxon>Pisciforma</taxon>
        <taxon>Baetidae</taxon>
        <taxon>Cloeon</taxon>
    </lineage>
</organism>
<dbReference type="Proteomes" id="UP000494165">
    <property type="component" value="Unassembled WGS sequence"/>
</dbReference>
<name>A0A8S1EFK4_9INSE</name>
<accession>A0A8S1EFK4</accession>
<keyword evidence="2" id="KW-1185">Reference proteome</keyword>
<reference evidence="1 2" key="1">
    <citation type="submission" date="2020-04" db="EMBL/GenBank/DDBJ databases">
        <authorList>
            <person name="Alioto T."/>
            <person name="Alioto T."/>
            <person name="Gomez Garrido J."/>
        </authorList>
    </citation>
    <scope>NUCLEOTIDE SEQUENCE [LARGE SCALE GENOMIC DNA]</scope>
</reference>
<proteinExistence type="predicted"/>
<feature type="non-terminal residue" evidence="1">
    <location>
        <position position="59"/>
    </location>
</feature>
<gene>
    <name evidence="1" type="ORF">CLODIP_2_CD09562</name>
</gene>